<name>A0A6J7WBH7_9CAUD</name>
<protein>
    <submittedName>
        <fullName evidence="1">Uncharacterized protein</fullName>
    </submittedName>
</protein>
<reference evidence="1" key="1">
    <citation type="submission" date="2020-05" db="EMBL/GenBank/DDBJ databases">
        <authorList>
            <person name="Chiriac C."/>
            <person name="Salcher M."/>
            <person name="Ghai R."/>
            <person name="Kavagutti S V."/>
        </authorList>
    </citation>
    <scope>NUCLEOTIDE SEQUENCE</scope>
</reference>
<proteinExistence type="predicted"/>
<sequence>MPIDPNIALQYRAPQIDFSQIQQPVNQMAQVYQLQQAKQQNQLGQMQMAEYERAKESKNQLRNLFANPEIDRTSPDFLRQIYAISPEQGMEIEKNLREAEAKKVERQLHEAQIGEIGAKTKDLERKAKEEQYNNSIKHIVSFDTRDQIIADINAQARAGNLPMMQATQLIQSIPTDPAAISQWQMKTLRGILSAKDQLELDKPMAVGGSLLSREGKVIATAPMTDYQKRELDIRGGELKVKQQRLSEELATGKALTPDTLDFAAQMYVQTGQMPQVGMGKNAQAIRSQILERGAQLAMGGGAKASDAAGNVIGNKIDVSTRTKANKDFSTGTQGKQVTAFNTAIDHLSTMDKLSDALQNNDIKAFNSLGNIIAKQTGQPAPTNFDAAKQIVTSEVIKAVVASGGGVTERQEAERNFASASSPAQLKGVIQTYKKLLGGQLKSLNLQYENTTGKKDFESKLTPDAKAELKSVTAQTAPANTNIDKLLDKYK</sequence>
<evidence type="ECO:0000313" key="1">
    <source>
        <dbReference type="EMBL" id="CAB5194946.1"/>
    </source>
</evidence>
<gene>
    <name evidence="1" type="ORF">UFOVP169_45</name>
</gene>
<accession>A0A6J7WBH7</accession>
<organism evidence="1">
    <name type="scientific">uncultured Caudovirales phage</name>
    <dbReference type="NCBI Taxonomy" id="2100421"/>
    <lineage>
        <taxon>Viruses</taxon>
        <taxon>Duplodnaviria</taxon>
        <taxon>Heunggongvirae</taxon>
        <taxon>Uroviricota</taxon>
        <taxon>Caudoviricetes</taxon>
        <taxon>Peduoviridae</taxon>
        <taxon>Maltschvirus</taxon>
        <taxon>Maltschvirus maltsch</taxon>
    </lineage>
</organism>
<dbReference type="EMBL" id="LR798219">
    <property type="protein sequence ID" value="CAB5194946.1"/>
    <property type="molecule type" value="Genomic_DNA"/>
</dbReference>